<gene>
    <name evidence="4" type="ORF">Pan44_30900</name>
</gene>
<evidence type="ECO:0000313" key="5">
    <source>
        <dbReference type="Proteomes" id="UP000315700"/>
    </source>
</evidence>
<feature type="chain" id="PRO_5022104173" description="BIG2 domain-containing protein" evidence="2">
    <location>
        <begin position="23"/>
        <end position="919"/>
    </location>
</feature>
<dbReference type="Pfam" id="PF07583">
    <property type="entry name" value="PSCyt2"/>
    <property type="match status" value="1"/>
</dbReference>
<organism evidence="4 5">
    <name type="scientific">Caulifigura coniformis</name>
    <dbReference type="NCBI Taxonomy" id="2527983"/>
    <lineage>
        <taxon>Bacteria</taxon>
        <taxon>Pseudomonadati</taxon>
        <taxon>Planctomycetota</taxon>
        <taxon>Planctomycetia</taxon>
        <taxon>Planctomycetales</taxon>
        <taxon>Planctomycetaceae</taxon>
        <taxon>Caulifigura</taxon>
    </lineage>
</organism>
<dbReference type="InterPro" id="IPR008964">
    <property type="entry name" value="Invasin/intimin_cell_adhesion"/>
</dbReference>
<dbReference type="InterPro" id="IPR003343">
    <property type="entry name" value="Big_2"/>
</dbReference>
<keyword evidence="2" id="KW-0732">Signal</keyword>
<accession>A0A517SFZ7</accession>
<protein>
    <recommendedName>
        <fullName evidence="3">BIG2 domain-containing protein</fullName>
    </recommendedName>
</protein>
<feature type="signal peptide" evidence="2">
    <location>
        <begin position="1"/>
        <end position="22"/>
    </location>
</feature>
<evidence type="ECO:0000256" key="1">
    <source>
        <dbReference type="SAM" id="Coils"/>
    </source>
</evidence>
<dbReference type="RefSeq" id="WP_197453344.1">
    <property type="nucleotide sequence ID" value="NZ_CP036271.1"/>
</dbReference>
<name>A0A517SFZ7_9PLAN</name>
<keyword evidence="5" id="KW-1185">Reference proteome</keyword>
<evidence type="ECO:0000313" key="4">
    <source>
        <dbReference type="EMBL" id="QDT55049.1"/>
    </source>
</evidence>
<dbReference type="PANTHER" id="PTHR35889">
    <property type="entry name" value="CYCLOINULO-OLIGOSACCHARIDE FRUCTANOTRANSFERASE-RELATED"/>
    <property type="match status" value="1"/>
</dbReference>
<proteinExistence type="predicted"/>
<dbReference type="Gene3D" id="2.60.40.1080">
    <property type="match status" value="1"/>
</dbReference>
<feature type="domain" description="BIG2" evidence="3">
    <location>
        <begin position="145"/>
        <end position="227"/>
    </location>
</feature>
<dbReference type="Proteomes" id="UP000315700">
    <property type="component" value="Chromosome"/>
</dbReference>
<dbReference type="InterPro" id="IPR022655">
    <property type="entry name" value="DUF1553"/>
</dbReference>
<dbReference type="Pfam" id="PF07587">
    <property type="entry name" value="PSD1"/>
    <property type="match status" value="1"/>
</dbReference>
<feature type="coiled-coil region" evidence="1">
    <location>
        <begin position="789"/>
        <end position="835"/>
    </location>
</feature>
<evidence type="ECO:0000256" key="2">
    <source>
        <dbReference type="SAM" id="SignalP"/>
    </source>
</evidence>
<reference evidence="4 5" key="1">
    <citation type="submission" date="2019-02" db="EMBL/GenBank/DDBJ databases">
        <title>Deep-cultivation of Planctomycetes and their phenomic and genomic characterization uncovers novel biology.</title>
        <authorList>
            <person name="Wiegand S."/>
            <person name="Jogler M."/>
            <person name="Boedeker C."/>
            <person name="Pinto D."/>
            <person name="Vollmers J."/>
            <person name="Rivas-Marin E."/>
            <person name="Kohn T."/>
            <person name="Peeters S.H."/>
            <person name="Heuer A."/>
            <person name="Rast P."/>
            <person name="Oberbeckmann S."/>
            <person name="Bunk B."/>
            <person name="Jeske O."/>
            <person name="Meyerdierks A."/>
            <person name="Storesund J.E."/>
            <person name="Kallscheuer N."/>
            <person name="Luecker S."/>
            <person name="Lage O.M."/>
            <person name="Pohl T."/>
            <person name="Merkel B.J."/>
            <person name="Hornburger P."/>
            <person name="Mueller R.-W."/>
            <person name="Bruemmer F."/>
            <person name="Labrenz M."/>
            <person name="Spormann A.M."/>
            <person name="Op den Camp H."/>
            <person name="Overmann J."/>
            <person name="Amann R."/>
            <person name="Jetten M.S.M."/>
            <person name="Mascher T."/>
            <person name="Medema M.H."/>
            <person name="Devos D.P."/>
            <person name="Kaster A.-K."/>
            <person name="Ovreas L."/>
            <person name="Rohde M."/>
            <person name="Galperin M.Y."/>
            <person name="Jogler C."/>
        </authorList>
    </citation>
    <scope>NUCLEOTIDE SEQUENCE [LARGE SCALE GENOMIC DNA]</scope>
    <source>
        <strain evidence="4 5">Pan44</strain>
    </source>
</reference>
<dbReference type="InParanoid" id="A0A517SFZ7"/>
<dbReference type="PANTHER" id="PTHR35889:SF3">
    <property type="entry name" value="F-BOX DOMAIN-CONTAINING PROTEIN"/>
    <property type="match status" value="1"/>
</dbReference>
<dbReference type="SUPFAM" id="SSF49373">
    <property type="entry name" value="Invasin/intimin cell-adhesion fragments"/>
    <property type="match status" value="1"/>
</dbReference>
<sequence length="919" mass="102113" precursor="true">MRNTYFRSLALVALFAGTIAQAADPLPQASERFKTTDVQEVPDFQRHLVPLMGRVGCNGRACHGSFQGQGGFRLSLFGYDFKMDHDGLMERIDLENPLKSYALEKPSMVVEHEGGLKLKPGTWEYNLFAQWLKTGAKPRPAEPADLSRLEVTPSEIRFAKTGEKIQLRAVAIWEDGSREDVTCLTRFVTNDPAVAEVSPEGVVTGVDAGDTHVVAFYDNGIVPVPVLRPYSERTGEKFPQVAATTKVDELVISKLAKLGAVPSDVCADEEFLRRVSLDIAGTLPSSNEVRAFLSDSASDKRARKVEELLATPAYAARWTTMLCDITGNNDTQLNNITAARGRASQEWYDWIYKRVAENTPYDQLMEGIILAVSRNPGESYYDYCVRTSKMYGKNPTASFAEQPGLTYFWGRQNFDQPEERAIGFAYAFMGIRIQCAQCHKHPFDEWTQEDFTQFQAFFDRVRFGKTAPTSNTLTRAQDQEDLQKVLADIGMTGKKTGADRRELEAKARDGQVVPASDLGILAATRTVDKKAKKEGRQVAGKGTKVARLLKSEELINVGAIDDPRKPVMEWLRNPENRLFARAFVNRVWAQYFHRGIVEPTDDLSLANPPSNEPLLDYLADGFVKSGYDMKWLHRTIVSSDTYQRSWRPNETNRLDERNFSRAIPRRLPAEVAVDAVKCATAGSSANLAMRDQLDGRMVVYPGTGNRNTGGPYALNVFGRSLRENNCDCERSAEPSLLQTLYLRNDGDTLAAIDRRDGWLAETAKTMKVPFSAQAGEPESGDRSERKRLKETYDRRVAALKEQAKAAEAAGDKKELQKAERQLAAAKARYAGMLKGAASDKAEARSENAGAASKGNALKISEAESASMVEEAYLRVLSRFPSPDESKIAVEAIQNASDPMNGLRDVLWALLNTKEFIVNH</sequence>
<dbReference type="InterPro" id="IPR011444">
    <property type="entry name" value="DUF1549"/>
</dbReference>
<keyword evidence="1" id="KW-0175">Coiled coil</keyword>
<dbReference type="SMART" id="SM00635">
    <property type="entry name" value="BID_2"/>
    <property type="match status" value="1"/>
</dbReference>
<evidence type="ECO:0000259" key="3">
    <source>
        <dbReference type="SMART" id="SM00635"/>
    </source>
</evidence>
<dbReference type="AlphaFoldDB" id="A0A517SFZ7"/>
<dbReference type="KEGG" id="ccos:Pan44_30900"/>
<dbReference type="EMBL" id="CP036271">
    <property type="protein sequence ID" value="QDT55049.1"/>
    <property type="molecule type" value="Genomic_DNA"/>
</dbReference>